<evidence type="ECO:0000256" key="2">
    <source>
        <dbReference type="SAM" id="SignalP"/>
    </source>
</evidence>
<dbReference type="Proteomes" id="UP001363151">
    <property type="component" value="Unassembled WGS sequence"/>
</dbReference>
<sequence>MGRLQLYSLLIATAAAFQAPAAPRTTTALRATRQGWLAGSMNYVDVGPREAAWKAKWSAASAANVEQRAHTRGAAARVADDVRAYVPPLGGRVAGAVDEPRPSSASPPAASLPPGPEASSTAAVGRRRRPGAMGPGGAVGPGAPRPHPALPYDYRRATRDPHRYHDPNAAYGEGFFPARRVATRAQWGNPGLPWLNDRSVVPRRPGPRAAHGPSRATPTWRPAYDEDMRQNPYGANSIQFDAGRNRWQNREQRRRQEEGRGRADWRRPRGGLHREELRARRYREWKPLSQDFT</sequence>
<keyword evidence="4" id="KW-1185">Reference proteome</keyword>
<feature type="compositionally biased region" description="Basic and acidic residues" evidence="1">
    <location>
        <begin position="248"/>
        <end position="271"/>
    </location>
</feature>
<evidence type="ECO:0000256" key="1">
    <source>
        <dbReference type="SAM" id="MobiDB-lite"/>
    </source>
</evidence>
<reference evidence="3 4" key="1">
    <citation type="submission" date="2024-03" db="EMBL/GenBank/DDBJ databases">
        <title>Aureococcus anophagefferens CCMP1851 and Kratosvirus quantuckense: Draft genome of a second virus-susceptible host strain in the model system.</title>
        <authorList>
            <person name="Chase E."/>
            <person name="Truchon A.R."/>
            <person name="Schepens W."/>
            <person name="Wilhelm S.W."/>
        </authorList>
    </citation>
    <scope>NUCLEOTIDE SEQUENCE [LARGE SCALE GENOMIC DNA]</scope>
    <source>
        <strain evidence="3 4">CCMP1851</strain>
    </source>
</reference>
<evidence type="ECO:0000313" key="3">
    <source>
        <dbReference type="EMBL" id="KAK7248975.1"/>
    </source>
</evidence>
<organism evidence="3 4">
    <name type="scientific">Aureococcus anophagefferens</name>
    <name type="common">Harmful bloom alga</name>
    <dbReference type="NCBI Taxonomy" id="44056"/>
    <lineage>
        <taxon>Eukaryota</taxon>
        <taxon>Sar</taxon>
        <taxon>Stramenopiles</taxon>
        <taxon>Ochrophyta</taxon>
        <taxon>Pelagophyceae</taxon>
        <taxon>Pelagomonadales</taxon>
        <taxon>Pelagomonadaceae</taxon>
        <taxon>Aureococcus</taxon>
    </lineage>
</organism>
<feature type="chain" id="PRO_5046223180" evidence="2">
    <location>
        <begin position="17"/>
        <end position="293"/>
    </location>
</feature>
<protein>
    <submittedName>
        <fullName evidence="3">Uncharacterized protein</fullName>
    </submittedName>
</protein>
<evidence type="ECO:0000313" key="4">
    <source>
        <dbReference type="Proteomes" id="UP001363151"/>
    </source>
</evidence>
<accession>A0ABR1G6V4</accession>
<feature type="signal peptide" evidence="2">
    <location>
        <begin position="1"/>
        <end position="16"/>
    </location>
</feature>
<gene>
    <name evidence="3" type="ORF">SO694_00043150</name>
</gene>
<dbReference type="EMBL" id="JBBJCI010000084">
    <property type="protein sequence ID" value="KAK7248975.1"/>
    <property type="molecule type" value="Genomic_DNA"/>
</dbReference>
<feature type="compositionally biased region" description="Low complexity" evidence="1">
    <location>
        <begin position="198"/>
        <end position="215"/>
    </location>
</feature>
<name>A0ABR1G6V4_AURAN</name>
<proteinExistence type="predicted"/>
<keyword evidence="2" id="KW-0732">Signal</keyword>
<comment type="caution">
    <text evidence="3">The sequence shown here is derived from an EMBL/GenBank/DDBJ whole genome shotgun (WGS) entry which is preliminary data.</text>
</comment>
<feature type="region of interest" description="Disordered" evidence="1">
    <location>
        <begin position="198"/>
        <end position="271"/>
    </location>
</feature>
<feature type="region of interest" description="Disordered" evidence="1">
    <location>
        <begin position="93"/>
        <end position="151"/>
    </location>
</feature>